<comment type="caution">
    <text evidence="2">The sequence shown here is derived from an EMBL/GenBank/DDBJ whole genome shotgun (WGS) entry which is preliminary data.</text>
</comment>
<dbReference type="STRING" id="1208323.B30_13514"/>
<reference evidence="2 3" key="1">
    <citation type="submission" date="2012-09" db="EMBL/GenBank/DDBJ databases">
        <title>Celeribacter baekdonensis B30 Genome Sequencing.</title>
        <authorList>
            <person name="Wang W."/>
        </authorList>
    </citation>
    <scope>NUCLEOTIDE SEQUENCE [LARGE SCALE GENOMIC DNA]</scope>
    <source>
        <strain evidence="2 3">B30</strain>
    </source>
</reference>
<gene>
    <name evidence="2" type="ORF">B30_13514</name>
</gene>
<dbReference type="Gene3D" id="3.30.70.2050">
    <property type="match status" value="1"/>
</dbReference>
<organism evidence="2 3">
    <name type="scientific">Celeribacter baekdonensis B30</name>
    <dbReference type="NCBI Taxonomy" id="1208323"/>
    <lineage>
        <taxon>Bacteria</taxon>
        <taxon>Pseudomonadati</taxon>
        <taxon>Pseudomonadota</taxon>
        <taxon>Alphaproteobacteria</taxon>
        <taxon>Rhodobacterales</taxon>
        <taxon>Roseobacteraceae</taxon>
        <taxon>Celeribacter</taxon>
    </lineage>
</organism>
<dbReference type="EMBL" id="AMRK01000007">
    <property type="protein sequence ID" value="EKE70485.1"/>
    <property type="molecule type" value="Genomic_DNA"/>
</dbReference>
<dbReference type="PATRIC" id="fig|1208323.3.peg.2797"/>
<dbReference type="OrthoDB" id="7354657at2"/>
<dbReference type="Gene3D" id="3.30.70.2060">
    <property type="match status" value="1"/>
</dbReference>
<dbReference type="RefSeq" id="WP_009572667.1">
    <property type="nucleotide sequence ID" value="NZ_AMRK01000007.1"/>
</dbReference>
<proteinExistence type="predicted"/>
<dbReference type="AlphaFoldDB" id="K2JYX9"/>
<keyword evidence="1" id="KW-0732">Signal</keyword>
<keyword evidence="3" id="KW-1185">Reference proteome</keyword>
<evidence type="ECO:0000313" key="2">
    <source>
        <dbReference type="EMBL" id="EKE70485.1"/>
    </source>
</evidence>
<sequence length="187" mass="20061">MTRSILIALAVLSLSACKTETVALPQPVEMSAEAVGYYCQMDLLEHDGPKGQIHLAGLLAPIFFSQVRDTIAYLHMPEQSHAVEVAYVQDMADAASWAKPGAWIAADQAIYVVGSDQMGGMEASEFVPFSSKAAAVAFTKRHGGTLLRFEDITAQDVWAAAAVEPAPSNQSDIANRLRALAPKDRTN</sequence>
<protein>
    <submittedName>
        <fullName evidence="2">Nitrous oxide reductase accessory protein NosL</fullName>
    </submittedName>
</protein>
<dbReference type="PROSITE" id="PS51257">
    <property type="entry name" value="PROKAR_LIPOPROTEIN"/>
    <property type="match status" value="1"/>
</dbReference>
<dbReference type="PANTHER" id="PTHR41247">
    <property type="entry name" value="HTH-TYPE TRANSCRIPTIONAL REPRESSOR YCNK"/>
    <property type="match status" value="1"/>
</dbReference>
<evidence type="ECO:0000256" key="1">
    <source>
        <dbReference type="SAM" id="SignalP"/>
    </source>
</evidence>
<dbReference type="Pfam" id="PF05573">
    <property type="entry name" value="NosL"/>
    <property type="match status" value="1"/>
</dbReference>
<accession>K2JYX9</accession>
<dbReference type="Proteomes" id="UP000006762">
    <property type="component" value="Unassembled WGS sequence"/>
</dbReference>
<feature type="chain" id="PRO_5003859533" evidence="1">
    <location>
        <begin position="19"/>
        <end position="187"/>
    </location>
</feature>
<dbReference type="eggNOG" id="COG4314">
    <property type="taxonomic scope" value="Bacteria"/>
</dbReference>
<evidence type="ECO:0000313" key="3">
    <source>
        <dbReference type="Proteomes" id="UP000006762"/>
    </source>
</evidence>
<name>K2JYX9_9RHOB</name>
<dbReference type="InterPro" id="IPR008719">
    <property type="entry name" value="N2O_reductase_NosL"/>
</dbReference>
<dbReference type="SUPFAM" id="SSF160387">
    <property type="entry name" value="NosL/MerB-like"/>
    <property type="match status" value="1"/>
</dbReference>
<feature type="signal peptide" evidence="1">
    <location>
        <begin position="1"/>
        <end position="18"/>
    </location>
</feature>
<dbReference type="PANTHER" id="PTHR41247:SF1">
    <property type="entry name" value="HTH-TYPE TRANSCRIPTIONAL REPRESSOR YCNK"/>
    <property type="match status" value="1"/>
</dbReference>